<keyword evidence="4" id="KW-1185">Reference proteome</keyword>
<dbReference type="VEuPathDB" id="FungiDB:SAPIO_CDS10181"/>
<dbReference type="GO" id="GO:0019748">
    <property type="term" value="P:secondary metabolic process"/>
    <property type="evidence" value="ECO:0007669"/>
    <property type="project" value="TreeGrafter"/>
</dbReference>
<evidence type="ECO:0000259" key="2">
    <source>
        <dbReference type="Pfam" id="PF13193"/>
    </source>
</evidence>
<proteinExistence type="predicted"/>
<protein>
    <recommendedName>
        <fullName evidence="5">Acetyl-CoA synthetase-like protein</fullName>
    </recommendedName>
</protein>
<dbReference type="RefSeq" id="XP_016638671.1">
    <property type="nucleotide sequence ID" value="XM_016783819.1"/>
</dbReference>
<evidence type="ECO:0008006" key="5">
    <source>
        <dbReference type="Google" id="ProtNLM"/>
    </source>
</evidence>
<dbReference type="GO" id="GO:0016405">
    <property type="term" value="F:CoA-ligase activity"/>
    <property type="evidence" value="ECO:0007669"/>
    <property type="project" value="TreeGrafter"/>
</dbReference>
<feature type="domain" description="AMP-dependent synthetase/ligase" evidence="1">
    <location>
        <begin position="51"/>
        <end position="458"/>
    </location>
</feature>
<dbReference type="OrthoDB" id="6509636at2759"/>
<dbReference type="HOGENOM" id="CLU_251353_0_0_1"/>
<accession>A0A084FUW0</accession>
<organism evidence="3 4">
    <name type="scientific">Pseudallescheria apiosperma</name>
    <name type="common">Scedosporium apiospermum</name>
    <dbReference type="NCBI Taxonomy" id="563466"/>
    <lineage>
        <taxon>Eukaryota</taxon>
        <taxon>Fungi</taxon>
        <taxon>Dikarya</taxon>
        <taxon>Ascomycota</taxon>
        <taxon>Pezizomycotina</taxon>
        <taxon>Sordariomycetes</taxon>
        <taxon>Hypocreomycetidae</taxon>
        <taxon>Microascales</taxon>
        <taxon>Microascaceae</taxon>
        <taxon>Scedosporium</taxon>
    </lineage>
</organism>
<dbReference type="Gene3D" id="3.40.50.12780">
    <property type="entry name" value="N-terminal domain of ligase-like"/>
    <property type="match status" value="1"/>
</dbReference>
<dbReference type="Proteomes" id="UP000028545">
    <property type="component" value="Unassembled WGS sequence"/>
</dbReference>
<dbReference type="InterPro" id="IPR042099">
    <property type="entry name" value="ANL_N_sf"/>
</dbReference>
<dbReference type="Pfam" id="PF00501">
    <property type="entry name" value="AMP-binding"/>
    <property type="match status" value="1"/>
</dbReference>
<dbReference type="PANTHER" id="PTHR24096:SF295">
    <property type="entry name" value="ACETYL-COA SYNTHETASE-LIKE PROTEIN"/>
    <property type="match status" value="1"/>
</dbReference>
<sequence>MAAAGNSQLAISGFAPKHFPHSNLFEYISGDPFKEECDYVPAAHKLAPIEPSRPIFVDHKSGRTLTHGQIKKDALAIAGSLQSLGLDPHDVHVLPPTPTCPRPEVAPVVLVQVPNCLSFPAIVLGAFASGLTATLVSPALTSDEISWILQNARPKVIITANSCLKAMKEAVAKQEDKAYFADIPIFTVEVANETYPLRSSSASSSSSSERDWTDLLTLASPLARPVDYSDETSRYRTAVILWSSGTSGRSKGVLLSHHALNFSVGSIWHDADYFQGRQQQWLGYVPFYHVFGLCNILLLSMCIGATVHVMQSFHLETVLQAVPKRQITYFHMAPPVAVMLAKAAVVEKYKDAFGSVVAGVTGGAPLGHEVVVEVYKRLGFRVRLGYGLSEACSTTLQRGVGEDEMHAHAGDSGKPHWGVQVMIAAKDETYDSDTTRPGFVGDEGEILIRCPGLLTAYLPIGGLNPGAHPDMSISLEALTKDGWFRTGDVGILCAEGRLRITDRLKEMIKVRAFQVAPAELEAILCSSDDVADAGVVGVYDQSEATEWPRAFVVPRKQGKDENELRDLATQLAKLVEGRTTKYKWLQGGLVFVDAIPKSPSGKILRRILRDGQVKGHEVKLYERKRRDTKFSDPSYFPALITRTTFAKAGNRLLRISPTNRSSFVRDSKRRVFSMSFGFAIGDFIAAGELCWKIYRQVYEVSKGAPAEVQALHNELSNMSNVIRALVEDVKEPNSAIAQAGSDRIQLTNDIMQRTMETLGSLQNLLKNSSLERIKSQNEKLLSCVEEIKASIFGASQRINAPLIDGPFDQQFQYELTRGMMAKAEVNGRAWSSIGIDDWIQAGKWWLMKAQARLYSAKPGTPESYQAYADLLKASWILTDIIAAHPQMILVSNGSQQVEIQHLSNAIKAEHEKVERHLPGKPQPQQIIKANLSIWNPISTTSLMPSLHPMQAKQQSLWKTESGEILYQRFGIYLSRSTCLEIECIIILEANADDRALNIIAQTCEGQEVLRHDALKWKGTSFNFSVYARVFNLLLWQIRLFKSKFPSSSFDVRMLRGGALFQYLHLLQEEGRQFSEPEANADIQRLSEETTDSISEEDLFDLWDLATRASKLSGRAPSFEAPRHKHGGIPISLLSVVCWASPTALCSLSALDSIAPKGSEGYAQYVGELVQAAVYRQDEAFLVETLKQLGIHPQPVGKSYSGPPDTFIKTLLQYLGPLKELAGPFVLFWTSLQRKHRGLFDAIVELTRGEVLAGLKEILGDAIENRDLEVCRVLSNIPKSMNQDSHLHELLLRAISFRFPEGVKCVLSVYRGRPDPQWTMPALLTFDPDIIRREQLRDTIDGLIPFSAEERLKSYLLAFDTADTLIGVNPEEKNPFMLEEGPVGGYSITGDDELELDREGVKYTTVALPKSLETQATWTKWREEVYAILDKALKCQFPREEGESSEMEKFK</sequence>
<reference evidence="3 4" key="1">
    <citation type="journal article" date="2014" name="Genome Announc.">
        <title>Draft genome sequence of the pathogenic fungus Scedosporium apiospermum.</title>
        <authorList>
            <person name="Vandeputte P."/>
            <person name="Ghamrawi S."/>
            <person name="Rechenmann M."/>
            <person name="Iltis A."/>
            <person name="Giraud S."/>
            <person name="Fleury M."/>
            <person name="Thornton C."/>
            <person name="Delhaes L."/>
            <person name="Meyer W."/>
            <person name="Papon N."/>
            <person name="Bouchara J.P."/>
        </authorList>
    </citation>
    <scope>NUCLEOTIDE SEQUENCE [LARGE SCALE GENOMIC DNA]</scope>
    <source>
        <strain evidence="3 4">IHEM 14462</strain>
    </source>
</reference>
<dbReference type="KEGG" id="sapo:SAPIO_CDS10181"/>
<evidence type="ECO:0000259" key="1">
    <source>
        <dbReference type="Pfam" id="PF00501"/>
    </source>
</evidence>
<dbReference type="InterPro" id="IPR025110">
    <property type="entry name" value="AMP-bd_C"/>
</dbReference>
<dbReference type="InterPro" id="IPR000873">
    <property type="entry name" value="AMP-dep_synth/lig_dom"/>
</dbReference>
<dbReference type="PROSITE" id="PS00455">
    <property type="entry name" value="AMP_BINDING"/>
    <property type="match status" value="1"/>
</dbReference>
<dbReference type="Pfam" id="PF13193">
    <property type="entry name" value="AMP-binding_C"/>
    <property type="match status" value="1"/>
</dbReference>
<evidence type="ECO:0000313" key="3">
    <source>
        <dbReference type="EMBL" id="KEZ38872.1"/>
    </source>
</evidence>
<name>A0A084FUW0_PSEDA</name>
<dbReference type="PANTHER" id="PTHR24096">
    <property type="entry name" value="LONG-CHAIN-FATTY-ACID--COA LIGASE"/>
    <property type="match status" value="1"/>
</dbReference>
<dbReference type="InterPro" id="IPR045851">
    <property type="entry name" value="AMP-bd_C_sf"/>
</dbReference>
<dbReference type="GeneID" id="27719352"/>
<evidence type="ECO:0000313" key="4">
    <source>
        <dbReference type="Proteomes" id="UP000028545"/>
    </source>
</evidence>
<dbReference type="EMBL" id="JOWA01000165">
    <property type="protein sequence ID" value="KEZ38872.1"/>
    <property type="molecule type" value="Genomic_DNA"/>
</dbReference>
<feature type="domain" description="AMP-binding enzyme C-terminal" evidence="2">
    <location>
        <begin position="519"/>
        <end position="602"/>
    </location>
</feature>
<dbReference type="SUPFAM" id="SSF56801">
    <property type="entry name" value="Acetyl-CoA synthetase-like"/>
    <property type="match status" value="1"/>
</dbReference>
<comment type="caution">
    <text evidence="3">The sequence shown here is derived from an EMBL/GenBank/DDBJ whole genome shotgun (WGS) entry which is preliminary data.</text>
</comment>
<dbReference type="InterPro" id="IPR020845">
    <property type="entry name" value="AMP-binding_CS"/>
</dbReference>
<gene>
    <name evidence="3" type="ORF">SAPIO_CDS10181</name>
</gene>
<dbReference type="Gene3D" id="3.30.300.30">
    <property type="match status" value="1"/>
</dbReference>